<dbReference type="GO" id="GO:0006269">
    <property type="term" value="P:DNA replication, synthesis of primer"/>
    <property type="evidence" value="ECO:0007669"/>
    <property type="project" value="UniProtKB-UniRule"/>
</dbReference>
<evidence type="ECO:0000256" key="2">
    <source>
        <dbReference type="ARBA" id="ARBA00022515"/>
    </source>
</evidence>
<dbReference type="GO" id="GO:0003677">
    <property type="term" value="F:DNA binding"/>
    <property type="evidence" value="ECO:0007669"/>
    <property type="project" value="UniProtKB-KW"/>
</dbReference>
<comment type="domain">
    <text evidence="12">Contains an N-terminal zinc-binding domain, a central core domain that contains the primase activity, and a C-terminal DnaB-binding domain.</text>
</comment>
<feature type="zinc finger region" description="CHC2-type" evidence="12 14">
    <location>
        <begin position="35"/>
        <end position="59"/>
    </location>
</feature>
<dbReference type="Proteomes" id="UP000034774">
    <property type="component" value="Unassembled WGS sequence"/>
</dbReference>
<keyword evidence="8 12" id="KW-0862">Zinc</keyword>
<keyword evidence="2 12" id="KW-0639">Primosome</keyword>
<evidence type="ECO:0000256" key="11">
    <source>
        <dbReference type="ARBA" id="ARBA00023163"/>
    </source>
</evidence>
<reference evidence="16 17" key="1">
    <citation type="journal article" date="2015" name="Nature">
        <title>rRNA introns, odd ribosomes, and small enigmatic genomes across a large radiation of phyla.</title>
        <authorList>
            <person name="Brown C.T."/>
            <person name="Hug L.A."/>
            <person name="Thomas B.C."/>
            <person name="Sharon I."/>
            <person name="Castelle C.J."/>
            <person name="Singh A."/>
            <person name="Wilkins M.J."/>
            <person name="Williams K.H."/>
            <person name="Banfield J.F."/>
        </authorList>
    </citation>
    <scope>NUCLEOTIDE SEQUENCE [LARGE SCALE GENOMIC DNA]</scope>
</reference>
<dbReference type="AlphaFoldDB" id="A0A0G0LJZ0"/>
<accession>A0A0G0LJZ0</accession>
<dbReference type="PIRSF" id="PIRSF002811">
    <property type="entry name" value="DnaG"/>
    <property type="match status" value="1"/>
</dbReference>
<dbReference type="HAMAP" id="MF_00974">
    <property type="entry name" value="DNA_primase_DnaG"/>
    <property type="match status" value="1"/>
</dbReference>
<proteinExistence type="inferred from homology"/>
<dbReference type="GO" id="GO:0005737">
    <property type="term" value="C:cytoplasm"/>
    <property type="evidence" value="ECO:0007669"/>
    <property type="project" value="TreeGrafter"/>
</dbReference>
<evidence type="ECO:0000313" key="17">
    <source>
        <dbReference type="Proteomes" id="UP000034774"/>
    </source>
</evidence>
<comment type="function">
    <text evidence="12 13">RNA polymerase that catalyzes the synthesis of short RNA molecules used as primers for DNA polymerase during DNA replication.</text>
</comment>
<dbReference type="PANTHER" id="PTHR30313:SF2">
    <property type="entry name" value="DNA PRIMASE"/>
    <property type="match status" value="1"/>
</dbReference>
<dbReference type="SMART" id="SM00400">
    <property type="entry name" value="ZnF_CHCC"/>
    <property type="match status" value="1"/>
</dbReference>
<dbReference type="InterPro" id="IPR013264">
    <property type="entry name" value="DNAG_N"/>
</dbReference>
<name>A0A0G0LJZ0_9BACT</name>
<dbReference type="PANTHER" id="PTHR30313">
    <property type="entry name" value="DNA PRIMASE"/>
    <property type="match status" value="1"/>
</dbReference>
<dbReference type="InterPro" id="IPR034151">
    <property type="entry name" value="TOPRIM_DnaG_bac"/>
</dbReference>
<dbReference type="GO" id="GO:1990077">
    <property type="term" value="C:primosome complex"/>
    <property type="evidence" value="ECO:0007669"/>
    <property type="project" value="UniProtKB-KW"/>
</dbReference>
<dbReference type="GO" id="GO:0008270">
    <property type="term" value="F:zinc ion binding"/>
    <property type="evidence" value="ECO:0007669"/>
    <property type="project" value="UniProtKB-UniRule"/>
</dbReference>
<dbReference type="STRING" id="1618572.UT17_C0003G0236"/>
<dbReference type="InterPro" id="IPR002694">
    <property type="entry name" value="Znf_CHC2"/>
</dbReference>
<evidence type="ECO:0000256" key="6">
    <source>
        <dbReference type="ARBA" id="ARBA00022723"/>
    </source>
</evidence>
<dbReference type="InterPro" id="IPR006171">
    <property type="entry name" value="TOPRIM_dom"/>
</dbReference>
<keyword evidence="4 12" id="KW-0548">Nucleotidyltransferase</keyword>
<evidence type="ECO:0000256" key="13">
    <source>
        <dbReference type="PIRNR" id="PIRNR002811"/>
    </source>
</evidence>
<dbReference type="GO" id="GO:0003899">
    <property type="term" value="F:DNA-directed RNA polymerase activity"/>
    <property type="evidence" value="ECO:0007669"/>
    <property type="project" value="UniProtKB-UniRule"/>
</dbReference>
<dbReference type="FunFam" id="3.90.580.10:FF:000001">
    <property type="entry name" value="DNA primase"/>
    <property type="match status" value="1"/>
</dbReference>
<evidence type="ECO:0000256" key="5">
    <source>
        <dbReference type="ARBA" id="ARBA00022705"/>
    </source>
</evidence>
<comment type="subunit">
    <text evidence="12">Monomer. Interacts with DnaB.</text>
</comment>
<evidence type="ECO:0000259" key="15">
    <source>
        <dbReference type="PROSITE" id="PS50880"/>
    </source>
</evidence>
<keyword evidence="9" id="KW-0460">Magnesium</keyword>
<dbReference type="NCBIfam" id="TIGR01391">
    <property type="entry name" value="dnaG"/>
    <property type="match status" value="1"/>
</dbReference>
<protein>
    <recommendedName>
        <fullName evidence="12 13">DNA primase</fullName>
        <ecNumber evidence="12">2.7.7.101</ecNumber>
    </recommendedName>
</protein>
<dbReference type="GO" id="GO:0000428">
    <property type="term" value="C:DNA-directed RNA polymerase complex"/>
    <property type="evidence" value="ECO:0007669"/>
    <property type="project" value="UniProtKB-KW"/>
</dbReference>
<dbReference type="SUPFAM" id="SSF56731">
    <property type="entry name" value="DNA primase core"/>
    <property type="match status" value="1"/>
</dbReference>
<keyword evidence="3 12" id="KW-0808">Transferase</keyword>
<keyword evidence="10 12" id="KW-0238">DNA-binding</keyword>
<keyword evidence="5 12" id="KW-0235">DNA replication</keyword>
<gene>
    <name evidence="12" type="primary">dnaG</name>
    <name evidence="16" type="ORF">UT17_C0003G0236</name>
</gene>
<dbReference type="Pfam" id="PF10410">
    <property type="entry name" value="DnaB_bind"/>
    <property type="match status" value="1"/>
</dbReference>
<dbReference type="Pfam" id="PF01807">
    <property type="entry name" value="Zn_ribbon_DnaG"/>
    <property type="match status" value="1"/>
</dbReference>
<dbReference type="EC" id="2.7.7.101" evidence="12"/>
<evidence type="ECO:0000256" key="4">
    <source>
        <dbReference type="ARBA" id="ARBA00022695"/>
    </source>
</evidence>
<comment type="catalytic activity">
    <reaction evidence="12">
        <text>ssDNA + n NTP = ssDNA/pppN(pN)n-1 hybrid + (n-1) diphosphate.</text>
        <dbReference type="EC" id="2.7.7.101"/>
    </reaction>
</comment>
<dbReference type="EMBL" id="LBVU01000003">
    <property type="protein sequence ID" value="KKQ92213.1"/>
    <property type="molecule type" value="Genomic_DNA"/>
</dbReference>
<dbReference type="InterPro" id="IPR050219">
    <property type="entry name" value="DnaG_primase"/>
</dbReference>
<dbReference type="Gene3D" id="3.40.1360.10">
    <property type="match status" value="1"/>
</dbReference>
<keyword evidence="7 12" id="KW-0863">Zinc-finger</keyword>
<dbReference type="Pfam" id="PF08275">
    <property type="entry name" value="DNAG_N"/>
    <property type="match status" value="1"/>
</dbReference>
<comment type="similarity">
    <text evidence="12 13">Belongs to the DnaG primase family.</text>
</comment>
<dbReference type="Gene3D" id="3.90.980.10">
    <property type="entry name" value="DNA primase, catalytic core, N-terminal domain"/>
    <property type="match status" value="1"/>
</dbReference>
<evidence type="ECO:0000256" key="1">
    <source>
        <dbReference type="ARBA" id="ARBA00022478"/>
    </source>
</evidence>
<evidence type="ECO:0000256" key="12">
    <source>
        <dbReference type="HAMAP-Rule" id="MF_00974"/>
    </source>
</evidence>
<comment type="cofactor">
    <cofactor evidence="12 13 14">
        <name>Zn(2+)</name>
        <dbReference type="ChEBI" id="CHEBI:29105"/>
    </cofactor>
    <text evidence="12 13 14">Binds 1 zinc ion per monomer.</text>
</comment>
<dbReference type="SMART" id="SM00493">
    <property type="entry name" value="TOPRIM"/>
    <property type="match status" value="1"/>
</dbReference>
<dbReference type="InterPro" id="IPR006295">
    <property type="entry name" value="DNA_primase_DnaG"/>
</dbReference>
<dbReference type="SUPFAM" id="SSF57783">
    <property type="entry name" value="Zinc beta-ribbon"/>
    <property type="match status" value="1"/>
</dbReference>
<evidence type="ECO:0000256" key="10">
    <source>
        <dbReference type="ARBA" id="ARBA00023125"/>
    </source>
</evidence>
<dbReference type="InterPro" id="IPR030846">
    <property type="entry name" value="DnaG_bac"/>
</dbReference>
<keyword evidence="11 12" id="KW-0804">Transcription</keyword>
<evidence type="ECO:0000256" key="7">
    <source>
        <dbReference type="ARBA" id="ARBA00022771"/>
    </source>
</evidence>
<keyword evidence="1 12" id="KW-0240">DNA-directed RNA polymerase</keyword>
<dbReference type="InterPro" id="IPR037068">
    <property type="entry name" value="DNA_primase_core_N_sf"/>
</dbReference>
<dbReference type="InterPro" id="IPR019475">
    <property type="entry name" value="DNA_primase_DnaB-bd"/>
</dbReference>
<dbReference type="InterPro" id="IPR036977">
    <property type="entry name" value="DNA_primase_Znf_CHC2"/>
</dbReference>
<comment type="caution">
    <text evidence="16">The sequence shown here is derived from an EMBL/GenBank/DDBJ whole genome shotgun (WGS) entry which is preliminary data.</text>
</comment>
<sequence length="600" mass="67329">MDNQVAEIKSKIDIVSIIGERIDLKKAGRNYKANCPFHGEKTPSFMVSPELQIFKCFGCSESGDAFSFLEKYEGMDFPEALKYLADKIGIKLQKTGIGQSTDRERLIEVNSQALRFYNYLLLEHPVGKKALEYLVHDRGLKPDTIKEFQLGFSPENSYSLKKFLIDKKKFLPSDIERAGIGLIRGSNIYDRFNGRITFPLFDHRGNPIGFAGRILPWDKRETGKYINSPETPLYHKSSVLYALNLTRGWIKKKKVAIIVEGELDAISSYQAGIKNVVAIKGSALTEEQIRLLSRFAPKFILALDADMAGDAASRRGLTIAGNAGIEVKIAKLSNFKDPDEAARHDLAGYKKDLIEAEGSWDYLINSVFSRFNSSTGSGKAKISKELIPILSEIGDRIVQAHYANVIARRLDVPLMAVTDEVDKNKKAVALPKILTESEIGSDKDRKVLLEERLLAMGFQTDPKIFLSESVSKLISTPLNIRILEEYMKFSSLNKDFDLSVFASSLSKELFDGFAQMVLGGNEEEFFDPDLFKKEFDLVQKELKIFSIKDNLKFLASEMRNLEKDGDKDKLFKVQNEFGKLAEQLSGYTEADGGGIILKEP</sequence>
<feature type="domain" description="Toprim" evidence="15">
    <location>
        <begin position="254"/>
        <end position="335"/>
    </location>
</feature>
<evidence type="ECO:0000256" key="3">
    <source>
        <dbReference type="ARBA" id="ARBA00022679"/>
    </source>
</evidence>
<dbReference type="CDD" id="cd03364">
    <property type="entry name" value="TOPRIM_DnaG_primases"/>
    <property type="match status" value="1"/>
</dbReference>
<dbReference type="Gene3D" id="3.90.580.10">
    <property type="entry name" value="Zinc finger, CHC2-type domain"/>
    <property type="match status" value="1"/>
</dbReference>
<organism evidence="16 17">
    <name type="scientific">Candidatus Woesebacteria bacterium GW2011_GWB1_39_10</name>
    <dbReference type="NCBI Taxonomy" id="1618572"/>
    <lineage>
        <taxon>Bacteria</taxon>
        <taxon>Candidatus Woeseibacteriota</taxon>
    </lineage>
</organism>
<evidence type="ECO:0000256" key="9">
    <source>
        <dbReference type="ARBA" id="ARBA00022842"/>
    </source>
</evidence>
<dbReference type="PATRIC" id="fig|1618572.3.peg.674"/>
<evidence type="ECO:0000313" key="16">
    <source>
        <dbReference type="EMBL" id="KKQ92213.1"/>
    </source>
</evidence>
<dbReference type="Pfam" id="PF13155">
    <property type="entry name" value="Toprim_2"/>
    <property type="match status" value="1"/>
</dbReference>
<evidence type="ECO:0000256" key="8">
    <source>
        <dbReference type="ARBA" id="ARBA00022833"/>
    </source>
</evidence>
<evidence type="ECO:0000256" key="14">
    <source>
        <dbReference type="PIRSR" id="PIRSR002811-1"/>
    </source>
</evidence>
<dbReference type="PROSITE" id="PS50880">
    <property type="entry name" value="TOPRIM"/>
    <property type="match status" value="1"/>
</dbReference>
<keyword evidence="6 12" id="KW-0479">Metal-binding</keyword>